<reference evidence="12 13" key="1">
    <citation type="submission" date="2010-05" db="EMBL/GenBank/DDBJ databases">
        <title>The Genome Sequence of Thecamonas trahens ATCC 50062.</title>
        <authorList>
            <consortium name="The Broad Institute Genome Sequencing Platform"/>
            <person name="Russ C."/>
            <person name="Cuomo C."/>
            <person name="Shea T."/>
            <person name="Young S.K."/>
            <person name="Zeng Q."/>
            <person name="Koehrsen M."/>
            <person name="Haas B."/>
            <person name="Borodovsky M."/>
            <person name="Guigo R."/>
            <person name="Alvarado L."/>
            <person name="Berlin A."/>
            <person name="Bochicchio J."/>
            <person name="Borenstein D."/>
            <person name="Chapman S."/>
            <person name="Chen Z."/>
            <person name="Freedman E."/>
            <person name="Gellesch M."/>
            <person name="Goldberg J."/>
            <person name="Griggs A."/>
            <person name="Gujja S."/>
            <person name="Heilman E."/>
            <person name="Heiman D."/>
            <person name="Hepburn T."/>
            <person name="Howarth C."/>
            <person name="Jen D."/>
            <person name="Larson L."/>
            <person name="Mehta T."/>
            <person name="Park D."/>
            <person name="Pearson M."/>
            <person name="Roberts A."/>
            <person name="Saif S."/>
            <person name="Shenoy N."/>
            <person name="Sisk P."/>
            <person name="Stolte C."/>
            <person name="Sykes S."/>
            <person name="Thomson T."/>
            <person name="Walk T."/>
            <person name="White J."/>
            <person name="Yandava C."/>
            <person name="Burger G."/>
            <person name="Gray M.W."/>
            <person name="Holland P.W.H."/>
            <person name="King N."/>
            <person name="Lang F.B.F."/>
            <person name="Roger A.J."/>
            <person name="Ruiz-Trillo I."/>
            <person name="Lander E."/>
            <person name="Nusbaum C."/>
        </authorList>
    </citation>
    <scope>NUCLEOTIDE SEQUENCE [LARGE SCALE GENOMIC DNA]</scope>
    <source>
        <strain evidence="12 13">ATCC 50062</strain>
    </source>
</reference>
<keyword evidence="6" id="KW-0788">Thiol protease</keyword>
<dbReference type="GeneID" id="25564180"/>
<dbReference type="InterPro" id="IPR045578">
    <property type="entry name" value="USP47_C"/>
</dbReference>
<name>A0A0L0D9I2_THETB</name>
<evidence type="ECO:0000259" key="11">
    <source>
        <dbReference type="PROSITE" id="PS50235"/>
    </source>
</evidence>
<evidence type="ECO:0000256" key="1">
    <source>
        <dbReference type="ARBA" id="ARBA00000707"/>
    </source>
</evidence>
<feature type="compositionally biased region" description="Basic and acidic residues" evidence="10">
    <location>
        <begin position="968"/>
        <end position="990"/>
    </location>
</feature>
<evidence type="ECO:0000256" key="7">
    <source>
        <dbReference type="ARBA" id="ARBA00026136"/>
    </source>
</evidence>
<evidence type="ECO:0000256" key="4">
    <source>
        <dbReference type="ARBA" id="ARBA00022786"/>
    </source>
</evidence>
<dbReference type="InterPro" id="IPR028889">
    <property type="entry name" value="USP"/>
</dbReference>
<dbReference type="GO" id="GO:0005634">
    <property type="term" value="C:nucleus"/>
    <property type="evidence" value="ECO:0007669"/>
    <property type="project" value="TreeGrafter"/>
</dbReference>
<dbReference type="OMA" id="ENETLQC"/>
<evidence type="ECO:0000256" key="2">
    <source>
        <dbReference type="ARBA" id="ARBA00012759"/>
    </source>
</evidence>
<dbReference type="GO" id="GO:0005829">
    <property type="term" value="C:cytosol"/>
    <property type="evidence" value="ECO:0007669"/>
    <property type="project" value="TreeGrafter"/>
</dbReference>
<dbReference type="PANTHER" id="PTHR24006">
    <property type="entry name" value="UBIQUITIN CARBOXYL-TERMINAL HYDROLASE"/>
    <property type="match status" value="1"/>
</dbReference>
<proteinExistence type="predicted"/>
<dbReference type="InterPro" id="IPR050164">
    <property type="entry name" value="Peptidase_C19"/>
</dbReference>
<dbReference type="eggNOG" id="KOG4598">
    <property type="taxonomic scope" value="Eukaryota"/>
</dbReference>
<dbReference type="AlphaFoldDB" id="A0A0L0D9I2"/>
<dbReference type="InterPro" id="IPR038765">
    <property type="entry name" value="Papain-like_cys_pep_sf"/>
</dbReference>
<keyword evidence="3" id="KW-0645">Protease</keyword>
<evidence type="ECO:0000256" key="6">
    <source>
        <dbReference type="ARBA" id="ARBA00022807"/>
    </source>
</evidence>
<evidence type="ECO:0000313" key="12">
    <source>
        <dbReference type="EMBL" id="KNC48900.1"/>
    </source>
</evidence>
<evidence type="ECO:0000256" key="9">
    <source>
        <dbReference type="ARBA" id="ARBA00032453"/>
    </source>
</evidence>
<keyword evidence="4" id="KW-0833">Ubl conjugation pathway</keyword>
<dbReference type="GO" id="GO:0004843">
    <property type="term" value="F:cysteine-type deubiquitinase activity"/>
    <property type="evidence" value="ECO:0007669"/>
    <property type="project" value="UniProtKB-EC"/>
</dbReference>
<dbReference type="GO" id="GO:0006508">
    <property type="term" value="P:proteolysis"/>
    <property type="evidence" value="ECO:0007669"/>
    <property type="project" value="UniProtKB-KW"/>
</dbReference>
<evidence type="ECO:0000256" key="5">
    <source>
        <dbReference type="ARBA" id="ARBA00022801"/>
    </source>
</evidence>
<dbReference type="InterPro" id="IPR001394">
    <property type="entry name" value="Peptidase_C19_UCH"/>
</dbReference>
<dbReference type="EC" id="3.4.19.12" evidence="2"/>
<feature type="region of interest" description="Disordered" evidence="10">
    <location>
        <begin position="950"/>
        <end position="990"/>
    </location>
</feature>
<organism evidence="12 13">
    <name type="scientific">Thecamonas trahens ATCC 50062</name>
    <dbReference type="NCBI Taxonomy" id="461836"/>
    <lineage>
        <taxon>Eukaryota</taxon>
        <taxon>Apusozoa</taxon>
        <taxon>Apusomonadida</taxon>
        <taxon>Apusomonadidae</taxon>
        <taxon>Thecamonas</taxon>
    </lineage>
</organism>
<protein>
    <recommendedName>
        <fullName evidence="7">Ubiquitin carboxyl-terminal hydrolase 47</fullName>
        <ecNumber evidence="2">3.4.19.12</ecNumber>
    </recommendedName>
    <alternativeName>
        <fullName evidence="8">Ubiquitin thioesterase 47</fullName>
    </alternativeName>
    <alternativeName>
        <fullName evidence="9">Ubiquitin-specific-processing protease 47</fullName>
    </alternativeName>
</protein>
<dbReference type="OrthoDB" id="289038at2759"/>
<keyword evidence="5 12" id="KW-0378">Hydrolase</keyword>
<dbReference type="SUPFAM" id="SSF54001">
    <property type="entry name" value="Cysteine proteinases"/>
    <property type="match status" value="1"/>
</dbReference>
<dbReference type="PROSITE" id="PS00973">
    <property type="entry name" value="USP_2"/>
    <property type="match status" value="1"/>
</dbReference>
<evidence type="ECO:0000313" key="13">
    <source>
        <dbReference type="Proteomes" id="UP000054408"/>
    </source>
</evidence>
<dbReference type="PANTHER" id="PTHR24006:SF702">
    <property type="entry name" value="UBIQUITIN CARBOXYL-TERMINAL HYDROLASE 47"/>
    <property type="match status" value="1"/>
</dbReference>
<evidence type="ECO:0000256" key="10">
    <source>
        <dbReference type="SAM" id="MobiDB-lite"/>
    </source>
</evidence>
<dbReference type="PROSITE" id="PS50235">
    <property type="entry name" value="USP_3"/>
    <property type="match status" value="1"/>
</dbReference>
<dbReference type="STRING" id="461836.A0A0L0D9I2"/>
<dbReference type="RefSeq" id="XP_013758318.1">
    <property type="nucleotide sequence ID" value="XM_013902864.1"/>
</dbReference>
<accession>A0A0L0D9I2</accession>
<dbReference type="Pfam" id="PF00443">
    <property type="entry name" value="UCH"/>
    <property type="match status" value="1"/>
</dbReference>
<dbReference type="EMBL" id="GL349452">
    <property type="protein sequence ID" value="KNC48900.1"/>
    <property type="molecule type" value="Genomic_DNA"/>
</dbReference>
<dbReference type="InterPro" id="IPR018200">
    <property type="entry name" value="USP_CS"/>
</dbReference>
<sequence length="990" mass="108065">MNSLLQTLFMTPEFKAKLYSWSYDAEADGETESCIPYQLQKLFGRLDLMESEAVGTRALTRSFGWFGNEAFEQHDVQELCRVLFEALDKSFLHRMLFAGAEGPEQGDAPESAAALVTTLYEGIMTGYIDCQACPYVSERNDTFQDIQVPIRGLASITDGLAAFVEPERLEGDNQYQCSGCNAKVDALKGMSIKKLPYLLSLQLARFDFDYMTMSRVKVHDFVTFPQFLDMAPFLATGASAPVRYQLFSIMIHAGGAMGGHYYAYVYSFALGAWFNFNDSKVSPATPEMLAAVGLEDAIAEVEQVTPGGSEESPATAYMLMYRRVDEARNMADVPASAIPEFCLADTATENAAYREHRAKVEHEKNMLKLRVYCGDESPMLRVHSTRTLRAALDEALDELDAVDASIDRSLVRLRAFNPFTKTPGAVYDDRELDSSLQDLLFPAVKSLLLEVRSPGEEFPDDGAGALTLQSATLADMESTGAIVENDYATNFFTPLRPLPIAKTAPLSALKAAFAEQYPYLDAGSIQLVTIDLARGTARVLDASPAGDGEDDSVYGRHGLDDGSCVYAEPLPATPGDSVIVRRFEYEQNLLEVNFNLPLAPDAPPGAQVEYDQVVTFDRRKTLAQLKAEGIAPLLGLGVNEFKLCRNLLSKEYKDEEASLEACGIFDGSAVYVALGAPMKIDEHKIRVFVYDSDYARVVAPAQTEVDTAAAVPAASRGDGGLSSRGDVREARRFSSLLVEVIVNRSITVNDLRARIIAAMSQLEASHPMHVAAIRDVVDGGMHARLRERVNHRAGAVLLGHLTLADALPALKDRHSLALQVVPVETKTSEDLVVVRVQRWLPSTWSAEPVQTEMVVPLGASLGELRAQVASISGLDLDVIRVAKPLIATSQADLQDAVLDLQWAMSDALVVGESPLLLRDGVLLLYKDETEAAIIPDSVLERRPKESGLRIHTRYDDDYVAPPSAGGASEDKPAVDGEAEAEAKNELKPES</sequence>
<evidence type="ECO:0000256" key="8">
    <source>
        <dbReference type="ARBA" id="ARBA00029910"/>
    </source>
</evidence>
<feature type="domain" description="USP" evidence="11">
    <location>
        <begin position="1"/>
        <end position="324"/>
    </location>
</feature>
<dbReference type="Pfam" id="PF19718">
    <property type="entry name" value="USP47_C"/>
    <property type="match status" value="1"/>
</dbReference>
<keyword evidence="13" id="KW-1185">Reference proteome</keyword>
<gene>
    <name evidence="12" type="ORF">AMSG_04644</name>
</gene>
<comment type="catalytic activity">
    <reaction evidence="1">
        <text>Thiol-dependent hydrolysis of ester, thioester, amide, peptide and isopeptide bonds formed by the C-terminal Gly of ubiquitin (a 76-residue protein attached to proteins as an intracellular targeting signal).</text>
        <dbReference type="EC" id="3.4.19.12"/>
    </reaction>
</comment>
<dbReference type="Gene3D" id="3.90.70.10">
    <property type="entry name" value="Cysteine proteinases"/>
    <property type="match status" value="1"/>
</dbReference>
<dbReference type="GO" id="GO:0016579">
    <property type="term" value="P:protein deubiquitination"/>
    <property type="evidence" value="ECO:0007669"/>
    <property type="project" value="InterPro"/>
</dbReference>
<dbReference type="Proteomes" id="UP000054408">
    <property type="component" value="Unassembled WGS sequence"/>
</dbReference>
<evidence type="ECO:0000256" key="3">
    <source>
        <dbReference type="ARBA" id="ARBA00022670"/>
    </source>
</evidence>